<dbReference type="InterPro" id="IPR051074">
    <property type="entry name" value="Sorting_Nexin"/>
</dbReference>
<evidence type="ECO:0000313" key="15">
    <source>
        <dbReference type="EMBL" id="RMY45414.1"/>
    </source>
</evidence>
<feature type="domain" description="PX" evidence="14">
    <location>
        <begin position="130"/>
        <end position="247"/>
    </location>
</feature>
<dbReference type="GO" id="GO:0000139">
    <property type="term" value="C:Golgi membrane"/>
    <property type="evidence" value="ECO:0007669"/>
    <property type="project" value="UniProtKB-SubCell"/>
</dbReference>
<evidence type="ECO:0000256" key="2">
    <source>
        <dbReference type="ARBA" id="ARBA00004255"/>
    </source>
</evidence>
<dbReference type="GO" id="GO:0031901">
    <property type="term" value="C:early endosome membrane"/>
    <property type="evidence" value="ECO:0007669"/>
    <property type="project" value="TreeGrafter"/>
</dbReference>
<dbReference type="PROSITE" id="PS50195">
    <property type="entry name" value="PX"/>
    <property type="match status" value="1"/>
</dbReference>
<evidence type="ECO:0000256" key="1">
    <source>
        <dbReference type="ARBA" id="ARBA00004179"/>
    </source>
</evidence>
<evidence type="ECO:0000256" key="4">
    <source>
        <dbReference type="ARBA" id="ARBA00010883"/>
    </source>
</evidence>
<dbReference type="GO" id="GO:0015031">
    <property type="term" value="P:protein transport"/>
    <property type="evidence" value="ECO:0007669"/>
    <property type="project" value="UniProtKB-KW"/>
</dbReference>
<dbReference type="PANTHER" id="PTHR45963:SF2">
    <property type="entry name" value="RE52028P"/>
    <property type="match status" value="1"/>
</dbReference>
<comment type="similarity">
    <text evidence="4">Belongs to the sorting nexin family.</text>
</comment>
<feature type="region of interest" description="Disordered" evidence="13">
    <location>
        <begin position="65"/>
        <end position="116"/>
    </location>
</feature>
<reference evidence="15 16" key="1">
    <citation type="journal article" date="2018" name="BMC Genomics">
        <title>Genomic evidence for intraspecific hybridization in a clonal and extremely halotolerant yeast.</title>
        <authorList>
            <person name="Gostincar C."/>
            <person name="Stajich J.E."/>
            <person name="Zupancic J."/>
            <person name="Zalar P."/>
            <person name="Gunde-Cimerman N."/>
        </authorList>
    </citation>
    <scope>NUCLEOTIDE SEQUENCE [LARGE SCALE GENOMIC DNA]</scope>
    <source>
        <strain evidence="15 16">EXF-2682</strain>
    </source>
</reference>
<dbReference type="GO" id="GO:0032266">
    <property type="term" value="F:phosphatidylinositol-3-phosphate binding"/>
    <property type="evidence" value="ECO:0007669"/>
    <property type="project" value="TreeGrafter"/>
</dbReference>
<dbReference type="InterPro" id="IPR001683">
    <property type="entry name" value="PX_dom"/>
</dbReference>
<dbReference type="GO" id="GO:0034499">
    <property type="term" value="P:late endosome to Golgi transport"/>
    <property type="evidence" value="ECO:0007669"/>
    <property type="project" value="TreeGrafter"/>
</dbReference>
<dbReference type="AlphaFoldDB" id="A0A3M7C0A9"/>
<evidence type="ECO:0000256" key="9">
    <source>
        <dbReference type="ARBA" id="ARBA00023034"/>
    </source>
</evidence>
<dbReference type="SUPFAM" id="SSF64268">
    <property type="entry name" value="PX domain"/>
    <property type="match status" value="1"/>
</dbReference>
<evidence type="ECO:0000256" key="11">
    <source>
        <dbReference type="ARBA" id="ARBA00023136"/>
    </source>
</evidence>
<feature type="compositionally biased region" description="Low complexity" evidence="13">
    <location>
        <begin position="81"/>
        <end position="96"/>
    </location>
</feature>
<dbReference type="GO" id="GO:0030904">
    <property type="term" value="C:retromer complex"/>
    <property type="evidence" value="ECO:0007669"/>
    <property type="project" value="TreeGrafter"/>
</dbReference>
<comment type="function">
    <text evidence="12">Required for retention of late Golgi membrane proteins. Component of the retrieval machinery that functions by direct interaction with the cytosolic tails of certain TGN membrane proteins during the sorting/budding process at the prevacuolar compartment. Binds phosphatidylinositol 3-phosphate (PtdIns(P3)).</text>
</comment>
<keyword evidence="11" id="KW-0472">Membrane</keyword>
<dbReference type="InterPro" id="IPR036871">
    <property type="entry name" value="PX_dom_sf"/>
</dbReference>
<evidence type="ECO:0000256" key="3">
    <source>
        <dbReference type="ARBA" id="ARBA00004496"/>
    </source>
</evidence>
<evidence type="ECO:0000256" key="8">
    <source>
        <dbReference type="ARBA" id="ARBA00022927"/>
    </source>
</evidence>
<dbReference type="Proteomes" id="UP000269276">
    <property type="component" value="Unassembled WGS sequence"/>
</dbReference>
<accession>A0A3M7C0A9</accession>
<dbReference type="SMART" id="SM00312">
    <property type="entry name" value="PX"/>
    <property type="match status" value="1"/>
</dbReference>
<dbReference type="PANTHER" id="PTHR45963">
    <property type="entry name" value="RE52028P"/>
    <property type="match status" value="1"/>
</dbReference>
<evidence type="ECO:0000256" key="6">
    <source>
        <dbReference type="ARBA" id="ARBA00022448"/>
    </source>
</evidence>
<keyword evidence="6" id="KW-0813">Transport</keyword>
<evidence type="ECO:0000256" key="13">
    <source>
        <dbReference type="SAM" id="MobiDB-lite"/>
    </source>
</evidence>
<dbReference type="Gene3D" id="3.30.1520.10">
    <property type="entry name" value="Phox-like domain"/>
    <property type="match status" value="1"/>
</dbReference>
<protein>
    <recommendedName>
        <fullName evidence="5">Sorting nexin-3</fullName>
    </recommendedName>
</protein>
<proteinExistence type="inferred from homology"/>
<dbReference type="OrthoDB" id="5227681at2759"/>
<dbReference type="VEuPathDB" id="FungiDB:BTJ68_14398"/>
<dbReference type="Pfam" id="PF00787">
    <property type="entry name" value="PX"/>
    <property type="match status" value="1"/>
</dbReference>
<sequence>MPPHFQAHGPDASLRFGLARGAGHFGTPAAGRNVREVSLSVDNVIDNNNNISATIFTINNTTLHFESSRQPGPRAEPRPDPSQAQPQAQPQEQGAASKQWNLPTGFASTGNSSHTQSFEEIYGIPENFLEIEVTDPQTHQPTSSPSSRYTTYLIRLSTNIPAFKLRRSEVRRRYSDFEVFRDLLERESARVSIPPLPGKVYLNRFDDAVIEERRRGLERFLKIVVGHPLLQTGSRVLGSFVQDPSWDRNSW</sequence>
<evidence type="ECO:0000256" key="12">
    <source>
        <dbReference type="ARBA" id="ARBA00025533"/>
    </source>
</evidence>
<evidence type="ECO:0000256" key="5">
    <source>
        <dbReference type="ARBA" id="ARBA00020436"/>
    </source>
</evidence>
<evidence type="ECO:0000256" key="7">
    <source>
        <dbReference type="ARBA" id="ARBA00022490"/>
    </source>
</evidence>
<evidence type="ECO:0000256" key="10">
    <source>
        <dbReference type="ARBA" id="ARBA00023121"/>
    </source>
</evidence>
<comment type="subcellular location">
    <subcellularLocation>
        <location evidence="3">Cytoplasm</location>
    </subcellularLocation>
    <subcellularLocation>
        <location evidence="2">Golgi apparatus membrane</location>
        <topology evidence="2">Peripheral membrane protein</topology>
        <orientation evidence="2">Cytoplasmic side</orientation>
    </subcellularLocation>
    <subcellularLocation>
        <location evidence="1">Prevacuolar compartment membrane</location>
        <topology evidence="1">Peripheral membrane protein</topology>
        <orientation evidence="1">Cytoplasmic side</orientation>
    </subcellularLocation>
</comment>
<keyword evidence="10" id="KW-0446">Lipid-binding</keyword>
<evidence type="ECO:0000313" key="16">
    <source>
        <dbReference type="Proteomes" id="UP000269276"/>
    </source>
</evidence>
<keyword evidence="7" id="KW-0963">Cytoplasm</keyword>
<name>A0A3M7C0A9_HORWE</name>
<comment type="caution">
    <text evidence="15">The sequence shown here is derived from an EMBL/GenBank/DDBJ whole genome shotgun (WGS) entry which is preliminary data.</text>
</comment>
<dbReference type="EMBL" id="QWIP01001526">
    <property type="protein sequence ID" value="RMY45414.1"/>
    <property type="molecule type" value="Genomic_DNA"/>
</dbReference>
<gene>
    <name evidence="15" type="ORF">D0863_16045</name>
</gene>
<keyword evidence="8" id="KW-0653">Protein transport</keyword>
<keyword evidence="9" id="KW-0333">Golgi apparatus</keyword>
<dbReference type="GO" id="GO:0032456">
    <property type="term" value="P:endocytic recycling"/>
    <property type="evidence" value="ECO:0007669"/>
    <property type="project" value="TreeGrafter"/>
</dbReference>
<feature type="compositionally biased region" description="Polar residues" evidence="13">
    <location>
        <begin position="98"/>
        <end position="116"/>
    </location>
</feature>
<organism evidence="15 16">
    <name type="scientific">Hortaea werneckii</name>
    <name type="common">Black yeast</name>
    <name type="synonym">Cladosporium werneckii</name>
    <dbReference type="NCBI Taxonomy" id="91943"/>
    <lineage>
        <taxon>Eukaryota</taxon>
        <taxon>Fungi</taxon>
        <taxon>Dikarya</taxon>
        <taxon>Ascomycota</taxon>
        <taxon>Pezizomycotina</taxon>
        <taxon>Dothideomycetes</taxon>
        <taxon>Dothideomycetidae</taxon>
        <taxon>Mycosphaerellales</taxon>
        <taxon>Teratosphaeriaceae</taxon>
        <taxon>Hortaea</taxon>
    </lineage>
</organism>
<evidence type="ECO:0000259" key="14">
    <source>
        <dbReference type="PROSITE" id="PS50195"/>
    </source>
</evidence>